<evidence type="ECO:0000259" key="4">
    <source>
        <dbReference type="Pfam" id="PF17829"/>
    </source>
</evidence>
<dbReference type="InterPro" id="IPR042301">
    <property type="entry name" value="GH115_sf"/>
</dbReference>
<gene>
    <name evidence="5" type="ORF">BS50DRAFT_589442</name>
</gene>
<dbReference type="Gene3D" id="3.30.379.10">
    <property type="entry name" value="Chitobiase/beta-hexosaminidase domain 2-like"/>
    <property type="match status" value="1"/>
</dbReference>
<dbReference type="AlphaFoldDB" id="A0A2T2NHS0"/>
<feature type="domain" description="Gylcosyl hydrolase 115 C-terminal" evidence="4">
    <location>
        <begin position="841"/>
        <end position="1021"/>
    </location>
</feature>
<name>A0A2T2NHS0_CORCC</name>
<dbReference type="STRING" id="1448308.A0A2T2NHS0"/>
<keyword evidence="6" id="KW-1185">Reference proteome</keyword>
<reference evidence="5 6" key="1">
    <citation type="journal article" date="2018" name="Front. Microbiol.">
        <title>Genome-Wide Analysis of Corynespora cassiicola Leaf Fall Disease Putative Effectors.</title>
        <authorList>
            <person name="Lopez D."/>
            <person name="Ribeiro S."/>
            <person name="Label P."/>
            <person name="Fumanal B."/>
            <person name="Venisse J.S."/>
            <person name="Kohler A."/>
            <person name="de Oliveira R.R."/>
            <person name="Labutti K."/>
            <person name="Lipzen A."/>
            <person name="Lail K."/>
            <person name="Bauer D."/>
            <person name="Ohm R.A."/>
            <person name="Barry K.W."/>
            <person name="Spatafora J."/>
            <person name="Grigoriev I.V."/>
            <person name="Martin F.M."/>
            <person name="Pujade-Renaud V."/>
        </authorList>
    </citation>
    <scope>NUCLEOTIDE SEQUENCE [LARGE SCALE GENOMIC DNA]</scope>
    <source>
        <strain evidence="5 6">Philippines</strain>
    </source>
</reference>
<dbReference type="Proteomes" id="UP000240883">
    <property type="component" value="Unassembled WGS sequence"/>
</dbReference>
<dbReference type="PANTHER" id="PTHR37842:SF2">
    <property type="entry name" value="GYLCOSYL HYDROLASE 115 C-TERMINAL DOMAIN-CONTAINING PROTEIN"/>
    <property type="match status" value="1"/>
</dbReference>
<dbReference type="Pfam" id="PF17829">
    <property type="entry name" value="GH115_C"/>
    <property type="match status" value="1"/>
</dbReference>
<dbReference type="InterPro" id="IPR031924">
    <property type="entry name" value="GH115"/>
</dbReference>
<proteinExistence type="predicted"/>
<evidence type="ECO:0000313" key="6">
    <source>
        <dbReference type="Proteomes" id="UP000240883"/>
    </source>
</evidence>
<evidence type="ECO:0000256" key="2">
    <source>
        <dbReference type="SAM" id="MobiDB-lite"/>
    </source>
</evidence>
<feature type="chain" id="PRO_5015524948" description="Gylcosyl hydrolase 115 C-terminal domain-containing protein" evidence="3">
    <location>
        <begin position="24"/>
        <end position="1036"/>
    </location>
</feature>
<dbReference type="EMBL" id="KZ678137">
    <property type="protein sequence ID" value="PSN64985.1"/>
    <property type="molecule type" value="Genomic_DNA"/>
</dbReference>
<protein>
    <recommendedName>
        <fullName evidence="4">Gylcosyl hydrolase 115 C-terminal domain-containing protein</fullName>
    </recommendedName>
</protein>
<dbReference type="OrthoDB" id="4849794at2759"/>
<evidence type="ECO:0000313" key="5">
    <source>
        <dbReference type="EMBL" id="PSN64985.1"/>
    </source>
</evidence>
<dbReference type="Gene3D" id="1.20.58.2150">
    <property type="match status" value="1"/>
</dbReference>
<dbReference type="GO" id="GO:0016787">
    <property type="term" value="F:hydrolase activity"/>
    <property type="evidence" value="ECO:0007669"/>
    <property type="project" value="UniProtKB-KW"/>
</dbReference>
<dbReference type="InterPro" id="IPR041437">
    <property type="entry name" value="GH115_C"/>
</dbReference>
<keyword evidence="1" id="KW-0378">Hydrolase</keyword>
<dbReference type="PANTHER" id="PTHR37842">
    <property type="match status" value="1"/>
</dbReference>
<organism evidence="5 6">
    <name type="scientific">Corynespora cassiicola Philippines</name>
    <dbReference type="NCBI Taxonomy" id="1448308"/>
    <lineage>
        <taxon>Eukaryota</taxon>
        <taxon>Fungi</taxon>
        <taxon>Dikarya</taxon>
        <taxon>Ascomycota</taxon>
        <taxon>Pezizomycotina</taxon>
        <taxon>Dothideomycetes</taxon>
        <taxon>Pleosporomycetidae</taxon>
        <taxon>Pleosporales</taxon>
        <taxon>Corynesporascaceae</taxon>
        <taxon>Corynespora</taxon>
    </lineage>
</organism>
<feature type="region of interest" description="Disordered" evidence="2">
    <location>
        <begin position="1017"/>
        <end position="1036"/>
    </location>
</feature>
<accession>A0A2T2NHS0</accession>
<keyword evidence="3" id="KW-0732">Signal</keyword>
<sequence length="1036" mass="115404">MELFSRAALLGLVSLSVTGSAFASTPFDRTLSIGFAADNGSYLLASRSEHVSLILDAADWPGVLRAAHDLAIDFGRVTGLNGTLTATGTGTANASTIFNVTGISEDWSVGSAGGNGSYGTGSGAGTIIAGTIGNSSYIDALIEAGKIDVSEIEGKWEAYVTAVVQNPTNDTEAAFVIAGADRRGTIYGLYDVSEQIGVSPWHWFADFAPKSRDEIYALHSTRVQKSPTVKYRGLFINDEAPALTGWARKWWPDSQYGAPFGAEFYSHVFELLLRLRANYLWPAMWNGMFNVDDLRNQPLADEYAIVMGTSHTEPMDRATQEWSKVAKGAESGWSWATNNETLYEYFMEGALRAKPYENVITIGMRGYHDTAMSADVQTEVLEAVVDAQQEIMDKVWGNATEVPQVWCLYKEVQDYFEAGMRVPDHVILLWTEDNFQNIRRLPVGEEKQRSGGAGVYYHFDYVGDSRNHKWINNVQLQKVYSQMRLALDRDADQLWIVNAGDIKPYEIPLSHWFDIAYDIELYDDTSVPAWLESWAARNFDEEHASAISEIMDKYGFLAGMRKFEWVEPGSYSVLNYEEADNLLAQWEDIGAKAQAIYDVLPEAQKPSFFQTILHPVLAGGNHVDIQVSGARNQIYSGQARTSANKWFQRVIDGMKKDHNLTRQYHTILDGKWEHMMDQTHLGYQGYWQQPMRQSTPFLRWVMEMERSLAGDLGVAIEGSNATVPGDDIWHTNGANSLDLPPINPYTPPRWIDIFTVGTQTFDWNITAEPFVQLTQSSGTLAPGDDDIRVYISIDWSQLPSDYNKRTTLNISSSTDYGAQFTAPKINIIVNNTQLPDDFDNGFVEGSGLVAWEAEHYSRITTPSNNSTSDLSFSVLPHYGRTKSAIKLKDPLAEGLTTETAPALEYDFYTFTPTTDAKGLNVTLILSPTLNVNPKVPLAYVAQVDDLPEQRRQYVIDQKQPDFPVGWGTAVAQNAWYNTTNWGAVEPGKHTLKLWLVEANVVVQKVVVDLGGVRTSHNGPPESWRVGGENQTESIWG</sequence>
<dbReference type="Gene3D" id="3.20.20.520">
    <property type="entry name" value="Glycosyl hydrolase family 115"/>
    <property type="match status" value="1"/>
</dbReference>
<dbReference type="InterPro" id="IPR029018">
    <property type="entry name" value="Hex-like_dom2"/>
</dbReference>
<dbReference type="Gene3D" id="2.60.120.1620">
    <property type="match status" value="1"/>
</dbReference>
<feature type="signal peptide" evidence="3">
    <location>
        <begin position="1"/>
        <end position="23"/>
    </location>
</feature>
<dbReference type="Pfam" id="PF15979">
    <property type="entry name" value="Glyco_hydro_115"/>
    <property type="match status" value="1"/>
</dbReference>
<evidence type="ECO:0000256" key="3">
    <source>
        <dbReference type="SAM" id="SignalP"/>
    </source>
</evidence>
<evidence type="ECO:0000256" key="1">
    <source>
        <dbReference type="ARBA" id="ARBA00022801"/>
    </source>
</evidence>